<accession>A0A4Y5TZW6</accession>
<dbReference type="Proteomes" id="UP000317805">
    <property type="component" value="Segment"/>
</dbReference>
<name>A0A4Y5TZW6_9CAUD</name>
<organism evidence="1 2">
    <name type="scientific">Gordonia phage VanDeWege</name>
    <dbReference type="NCBI Taxonomy" id="2588131"/>
    <lineage>
        <taxon>Viruses</taxon>
        <taxon>Duplodnaviria</taxon>
        <taxon>Heunggongvirae</taxon>
        <taxon>Uroviricota</taxon>
        <taxon>Caudoviricetes</taxon>
        <taxon>Stackebrandtviridae</taxon>
        <taxon>Frickvirinae</taxon>
        <taxon>Wizardvirus</taxon>
        <taxon>Wizardvirus vandewege</taxon>
    </lineage>
</organism>
<dbReference type="RefSeq" id="YP_010102066.1">
    <property type="nucleotide sequence ID" value="NC_055796.1"/>
</dbReference>
<evidence type="ECO:0000313" key="1">
    <source>
        <dbReference type="EMBL" id="QDB74591.1"/>
    </source>
</evidence>
<sequence length="116" mass="12821">MTADTPSPAEIVDRVLDTMMTLYDADPERVIAALSEHYHLLPKAEVEGPDSLGNYTIPVKTRRPQDNPHIRIEPVNPWGERVMHPLAVPQPFRDPDLARGFAAALASAADVAEETR</sequence>
<protein>
    <submittedName>
        <fullName evidence="1">Uncharacterized protein</fullName>
    </submittedName>
</protein>
<dbReference type="GeneID" id="65119865"/>
<dbReference type="EMBL" id="MK864264">
    <property type="protein sequence ID" value="QDB74591.1"/>
    <property type="molecule type" value="Genomic_DNA"/>
</dbReference>
<gene>
    <name evidence="1" type="primary">9</name>
    <name evidence="1" type="ORF">SEA_VANDEWEGE_9</name>
</gene>
<evidence type="ECO:0000313" key="2">
    <source>
        <dbReference type="Proteomes" id="UP000317805"/>
    </source>
</evidence>
<dbReference type="KEGG" id="vg:65119865"/>
<proteinExistence type="predicted"/>
<reference evidence="1 2" key="1">
    <citation type="submission" date="2019-04" db="EMBL/GenBank/DDBJ databases">
        <authorList>
            <person name="Bostrom E.R."/>
            <person name="Castillo G."/>
            <person name="Delesalle V.A."/>
            <person name="Garlena R.A."/>
            <person name="Russell D.A."/>
            <person name="Pope W.H."/>
            <person name="Jacobs-Sera D."/>
            <person name="Hatfull G.F."/>
        </authorList>
    </citation>
    <scope>NUCLEOTIDE SEQUENCE [LARGE SCALE GENOMIC DNA]</scope>
</reference>
<keyword evidence="2" id="KW-1185">Reference proteome</keyword>